<dbReference type="SMART" id="SM00870">
    <property type="entry name" value="Asparaginase"/>
    <property type="match status" value="1"/>
</dbReference>
<feature type="active site" evidence="1">
    <location>
        <position position="85"/>
    </location>
</feature>
<dbReference type="PROSITE" id="PS51732">
    <property type="entry name" value="ASN_GLN_ASE_3"/>
    <property type="match status" value="1"/>
</dbReference>
<dbReference type="InterPro" id="IPR027473">
    <property type="entry name" value="L-asparaginase_C"/>
</dbReference>
<dbReference type="InterPro" id="IPR040919">
    <property type="entry name" value="Asparaginase_C"/>
</dbReference>
<gene>
    <name evidence="4" type="ORF">GCM10025881_11630</name>
</gene>
<dbReference type="Gene3D" id="3.40.50.40">
    <property type="match status" value="1"/>
</dbReference>
<name>A0ABQ6K4W1_9MICO</name>
<dbReference type="PRINTS" id="PR00139">
    <property type="entry name" value="ASNGLNASE"/>
</dbReference>
<dbReference type="PIRSF" id="PIRSF001220">
    <property type="entry name" value="L-ASNase_gatD"/>
    <property type="match status" value="1"/>
</dbReference>
<keyword evidence="5" id="KW-1185">Reference proteome</keyword>
<dbReference type="Gene3D" id="3.40.50.1170">
    <property type="entry name" value="L-asparaginase, N-terminal domain"/>
    <property type="match status" value="1"/>
</dbReference>
<proteinExistence type="predicted"/>
<protein>
    <submittedName>
        <fullName evidence="4">L-asparaginase</fullName>
    </submittedName>
</protein>
<reference evidence="5" key="1">
    <citation type="journal article" date="2019" name="Int. J. Syst. Evol. Microbiol.">
        <title>The Global Catalogue of Microorganisms (GCM) 10K type strain sequencing project: providing services to taxonomists for standard genome sequencing and annotation.</title>
        <authorList>
            <consortium name="The Broad Institute Genomics Platform"/>
            <consortium name="The Broad Institute Genome Sequencing Center for Infectious Disease"/>
            <person name="Wu L."/>
            <person name="Ma J."/>
        </authorList>
    </citation>
    <scope>NUCLEOTIDE SEQUENCE [LARGE SCALE GENOMIC DNA]</scope>
    <source>
        <strain evidence="5">NBRC 108894</strain>
    </source>
</reference>
<feature type="domain" description="Asparaginase/glutaminase C-terminal" evidence="3">
    <location>
        <begin position="206"/>
        <end position="316"/>
    </location>
</feature>
<sequence>MLATGGTIASRAAAGAEASAGAVARDAAADLLADLAPAGVEVEAVDVLRRNSFAITPADQRTIAEAVRAQLDRPEVDGIVVTHGTDTLEETAFLLDIAHDDPRPVVFTGAQRAADHPDADGPANLAGALAVAAAPTARGRGVLVAFGGAVLAGRGVRKVHTLAPQPFADPEAGPIGTVTSGTVDLWGRRDRPLLGPPDERYDATVVEIVSAFPGAGDGQLRSAVDRGAHAIVIAGFGAGNPTPGMTGAIAELFEAGVLVALGTRVAAGPVAAIYGGGAVDAVAAGAVPLGTLGLSQGRVAAALLRSRHPAPEAARRLAAFVAGGAS</sequence>
<dbReference type="SFLD" id="SFLDS00057">
    <property type="entry name" value="Glutaminase/Asparaginase"/>
    <property type="match status" value="1"/>
</dbReference>
<comment type="caution">
    <text evidence="4">The sequence shown here is derived from an EMBL/GenBank/DDBJ whole genome shotgun (WGS) entry which is preliminary data.</text>
</comment>
<dbReference type="Pfam" id="PF00710">
    <property type="entry name" value="Asparaginase"/>
    <property type="match status" value="1"/>
</dbReference>
<organism evidence="4 5">
    <name type="scientific">Pseudolysinimonas kribbensis</name>
    <dbReference type="NCBI Taxonomy" id="433641"/>
    <lineage>
        <taxon>Bacteria</taxon>
        <taxon>Bacillati</taxon>
        <taxon>Actinomycetota</taxon>
        <taxon>Actinomycetes</taxon>
        <taxon>Micrococcales</taxon>
        <taxon>Microbacteriaceae</taxon>
        <taxon>Pseudolysinimonas</taxon>
    </lineage>
</organism>
<feature type="domain" description="L-asparaginase N-terminal" evidence="2">
    <location>
        <begin position="2"/>
        <end position="185"/>
    </location>
</feature>
<dbReference type="PROSITE" id="PS00917">
    <property type="entry name" value="ASN_GLN_ASE_2"/>
    <property type="match status" value="1"/>
</dbReference>
<dbReference type="SUPFAM" id="SSF53774">
    <property type="entry name" value="Glutaminase/Asparaginase"/>
    <property type="match status" value="1"/>
</dbReference>
<evidence type="ECO:0000313" key="4">
    <source>
        <dbReference type="EMBL" id="GMA94339.1"/>
    </source>
</evidence>
<dbReference type="PIRSF" id="PIRSF500176">
    <property type="entry name" value="L_ASNase"/>
    <property type="match status" value="1"/>
</dbReference>
<dbReference type="Proteomes" id="UP001157034">
    <property type="component" value="Unassembled WGS sequence"/>
</dbReference>
<evidence type="ECO:0000256" key="1">
    <source>
        <dbReference type="PROSITE-ProRule" id="PRU10100"/>
    </source>
</evidence>
<evidence type="ECO:0000259" key="2">
    <source>
        <dbReference type="Pfam" id="PF00710"/>
    </source>
</evidence>
<dbReference type="EMBL" id="BSVB01000001">
    <property type="protein sequence ID" value="GMA94339.1"/>
    <property type="molecule type" value="Genomic_DNA"/>
</dbReference>
<evidence type="ECO:0000313" key="5">
    <source>
        <dbReference type="Proteomes" id="UP001157034"/>
    </source>
</evidence>
<dbReference type="InterPro" id="IPR027475">
    <property type="entry name" value="Asparaginase/glutaminase_AS2"/>
</dbReference>
<dbReference type="PANTHER" id="PTHR11707">
    <property type="entry name" value="L-ASPARAGINASE"/>
    <property type="match status" value="1"/>
</dbReference>
<accession>A0ABQ6K4W1</accession>
<dbReference type="InterPro" id="IPR027474">
    <property type="entry name" value="L-asparaginase_N"/>
</dbReference>
<dbReference type="PANTHER" id="PTHR11707:SF28">
    <property type="entry name" value="60 KDA LYSOPHOSPHOLIPASE"/>
    <property type="match status" value="1"/>
</dbReference>
<dbReference type="Pfam" id="PF17763">
    <property type="entry name" value="Asparaginase_C"/>
    <property type="match status" value="1"/>
</dbReference>
<evidence type="ECO:0000259" key="3">
    <source>
        <dbReference type="Pfam" id="PF17763"/>
    </source>
</evidence>
<dbReference type="InterPro" id="IPR006034">
    <property type="entry name" value="Asparaginase/glutaminase-like"/>
</dbReference>
<dbReference type="InterPro" id="IPR036152">
    <property type="entry name" value="Asp/glu_Ase-like_sf"/>
</dbReference>
<dbReference type="InterPro" id="IPR037152">
    <property type="entry name" value="L-asparaginase_N_sf"/>
</dbReference>